<comment type="cofactor">
    <cofactor evidence="1">
        <name>Zn(2+)</name>
        <dbReference type="ChEBI" id="CHEBI:29105"/>
    </cofactor>
    <text evidence="1">Binds 1 zinc ion per subunit.</text>
</comment>
<proteinExistence type="predicted"/>
<comment type="caution">
    <text evidence="1">Lacks conserved residue(s) required for the propagation of feature annotation.</text>
</comment>
<accession>F0W476</accession>
<dbReference type="Pfam" id="PF01400">
    <property type="entry name" value="Astacin"/>
    <property type="match status" value="1"/>
</dbReference>
<feature type="binding site" evidence="1">
    <location>
        <position position="639"/>
    </location>
    <ligand>
        <name>Zn(2+)</name>
        <dbReference type="ChEBI" id="CHEBI:29105"/>
        <note>catalytic</note>
    </ligand>
</feature>
<dbReference type="InterPro" id="IPR024079">
    <property type="entry name" value="MetalloPept_cat_dom_sf"/>
</dbReference>
<feature type="binding site" evidence="1">
    <location>
        <position position="643"/>
    </location>
    <ligand>
        <name>Zn(2+)</name>
        <dbReference type="ChEBI" id="CHEBI:29105"/>
        <note>catalytic</note>
    </ligand>
</feature>
<organism evidence="4">
    <name type="scientific">Albugo laibachii Nc14</name>
    <dbReference type="NCBI Taxonomy" id="890382"/>
    <lineage>
        <taxon>Eukaryota</taxon>
        <taxon>Sar</taxon>
        <taxon>Stramenopiles</taxon>
        <taxon>Oomycota</taxon>
        <taxon>Peronosporomycetes</taxon>
        <taxon>Albuginales</taxon>
        <taxon>Albuginaceae</taxon>
        <taxon>Albugo</taxon>
    </lineage>
</organism>
<dbReference type="GO" id="GO:0006508">
    <property type="term" value="P:proteolysis"/>
    <property type="evidence" value="ECO:0007669"/>
    <property type="project" value="InterPro"/>
</dbReference>
<dbReference type="EMBL" id="FR824061">
    <property type="protein sequence ID" value="CCA15891.1"/>
    <property type="molecule type" value="Genomic_DNA"/>
</dbReference>
<keyword evidence="1" id="KW-0862">Zinc</keyword>
<gene>
    <name evidence="4" type="primary">AlNc14C16G1751</name>
    <name evidence="4" type="ORF">ALNC14_020340</name>
</gene>
<dbReference type="GO" id="GO:0004222">
    <property type="term" value="F:metalloendopeptidase activity"/>
    <property type="evidence" value="ECO:0007669"/>
    <property type="project" value="InterPro"/>
</dbReference>
<dbReference type="InterPro" id="IPR006026">
    <property type="entry name" value="Peptidase_Metallo"/>
</dbReference>
<reference evidence="4" key="1">
    <citation type="journal article" date="2011" name="PLoS Biol.">
        <title>Gene gain and loss during evolution of obligate parasitism in the white rust pathogen of Arabidopsis thaliana.</title>
        <authorList>
            <person name="Kemen E."/>
            <person name="Gardiner A."/>
            <person name="Schultz-Larsen T."/>
            <person name="Kemen A.C."/>
            <person name="Balmuth A.L."/>
            <person name="Robert-Seilaniantz A."/>
            <person name="Bailey K."/>
            <person name="Holub E."/>
            <person name="Studholme D.J."/>
            <person name="Maclean D."/>
            <person name="Jones J.D."/>
        </authorList>
    </citation>
    <scope>NUCLEOTIDE SEQUENCE</scope>
</reference>
<dbReference type="GO" id="GO:0008270">
    <property type="term" value="F:zinc ion binding"/>
    <property type="evidence" value="ECO:0007669"/>
    <property type="project" value="UniProtKB-UniRule"/>
</dbReference>
<keyword evidence="2" id="KW-1133">Transmembrane helix</keyword>
<sequence length="903" mass="103510">MDMETIEDCLCHGHDNTTSMLHFNKHPSKELKVQAHAGYRCPENASASRLHPLSFADCICHEGYTRGNMKKLCHSSKFRCLGRYKNKQHVQEAKTIADCDCQTPYIIDERSGECQLLECPRAGHYMKRKGDVTSVRSLADCTCIEPYIKVEESGECAFKNSYACPNFSVPVRLSQPRSFESCRCIHGYIRDDLKGICKHERHTYVCPPLSYPKHLSIGHHPRGFHDCVCRDEANIKRNEKHQLCERVDDETNHGHGGRDVNFQCPLFSRTLSPSPVSIDQCQCFSGYEWKLPEMVCHRLSRYHCPAHSHFSNYDKIAEETFDDCHCAQGYYRDDHVQECKSWYLAANSGCPVNSFLKNWPLHGDEICECVFGKNTSVNAPAPLAINHPVQANNSVVCNMPVSRNSLHLSTHKEKQDYLQCPAHSLANIWPVTTFEDCSCLPGYKRHHIPAAECVPDDRRQYRSGPDGMKNCTLPFVLQERTGHCRLPLEAINQNNVTKGLVVHHGVEYQYALADHDVMVIQGDIAIGTLFTWNNLNIPLFHGYYDDARDHRWRNATICFEIAHPIQEPILHSAMKHIHDSTRFVFHHCKDNICHRDHTCGHDYIQILPAASSCYSYIGRVGGRQLLEISPECGSGNMMHVLLHAIGLHHTIDRIDRNDHVRIAWECIPVQQRDFFEIKLTPKSKSPNRLLSNEWGHTPYDFSSIMHPPSDAFVPKPNHIISGEPDAIPTWCQSIFPLIVDKSEREHVMAGMGQRDRLSEGDVHAVWNLYPELRDHSQRASHIAHNNTISTRYSVYDQLVPSRLHRRDDVLTHGIRNHTHRSYLNGNYDAHLIHRHQFAVSFGIMLTAFGIILFGTYAIVEWRRKRYEGWKKHFEGNDRGNLFENRAGMSHYGEALLSDRVIFD</sequence>
<dbReference type="PANTHER" id="PTHR10127:SF850">
    <property type="entry name" value="METALLOENDOPEPTIDASE"/>
    <property type="match status" value="1"/>
</dbReference>
<reference evidence="4" key="2">
    <citation type="submission" date="2011-02" db="EMBL/GenBank/DDBJ databases">
        <authorList>
            <person name="MacLean D."/>
        </authorList>
    </citation>
    <scope>NUCLEOTIDE SEQUENCE</scope>
</reference>
<dbReference type="SUPFAM" id="SSF55486">
    <property type="entry name" value="Metalloproteases ('zincins'), catalytic domain"/>
    <property type="match status" value="1"/>
</dbReference>
<name>F0W476_9STRA</name>
<feature type="domain" description="Peptidase M12A" evidence="3">
    <location>
        <begin position="541"/>
        <end position="771"/>
    </location>
</feature>
<evidence type="ECO:0000256" key="1">
    <source>
        <dbReference type="PROSITE-ProRule" id="PRU01211"/>
    </source>
</evidence>
<dbReference type="SMART" id="SM00235">
    <property type="entry name" value="ZnMc"/>
    <property type="match status" value="1"/>
</dbReference>
<dbReference type="InterPro" id="IPR001506">
    <property type="entry name" value="Peptidase_M12A"/>
</dbReference>
<protein>
    <submittedName>
        <fullName evidence="4">Uncharacterized protein AlNc14C16G1751</fullName>
    </submittedName>
</protein>
<keyword evidence="2" id="KW-0812">Transmembrane</keyword>
<dbReference type="PANTHER" id="PTHR10127">
    <property type="entry name" value="DISCOIDIN, CUB, EGF, LAMININ , AND ZINC METALLOPROTEASE DOMAIN CONTAINING"/>
    <property type="match status" value="1"/>
</dbReference>
<dbReference type="PROSITE" id="PS51864">
    <property type="entry name" value="ASTACIN"/>
    <property type="match status" value="1"/>
</dbReference>
<dbReference type="HOGENOM" id="CLU_332193_0_0_1"/>
<evidence type="ECO:0000256" key="2">
    <source>
        <dbReference type="SAM" id="Phobius"/>
    </source>
</evidence>
<keyword evidence="1" id="KW-0479">Metal-binding</keyword>
<dbReference type="Gene3D" id="3.40.390.10">
    <property type="entry name" value="Collagenase (Catalytic Domain)"/>
    <property type="match status" value="1"/>
</dbReference>
<dbReference type="AlphaFoldDB" id="F0W476"/>
<feature type="binding site" evidence="1">
    <location>
        <position position="649"/>
    </location>
    <ligand>
        <name>Zn(2+)</name>
        <dbReference type="ChEBI" id="CHEBI:29105"/>
        <note>catalytic</note>
    </ligand>
</feature>
<evidence type="ECO:0000259" key="3">
    <source>
        <dbReference type="PROSITE" id="PS51864"/>
    </source>
</evidence>
<keyword evidence="2" id="KW-0472">Membrane</keyword>
<feature type="transmembrane region" description="Helical" evidence="2">
    <location>
        <begin position="837"/>
        <end position="859"/>
    </location>
</feature>
<evidence type="ECO:0000313" key="4">
    <source>
        <dbReference type="EMBL" id="CCA15891.1"/>
    </source>
</evidence>